<dbReference type="GO" id="GO:0051480">
    <property type="term" value="P:regulation of cytosolic calcium ion concentration"/>
    <property type="evidence" value="ECO:0007669"/>
    <property type="project" value="TreeGrafter"/>
</dbReference>
<dbReference type="Proteomes" id="UP000277204">
    <property type="component" value="Unassembled WGS sequence"/>
</dbReference>
<evidence type="ECO:0000313" key="4">
    <source>
        <dbReference type="EMBL" id="VDP48121.1"/>
    </source>
</evidence>
<dbReference type="PANTHER" id="PTHR10117">
    <property type="entry name" value="TRANSIENT RECEPTOR POTENTIAL CHANNEL"/>
    <property type="match status" value="1"/>
</dbReference>
<keyword evidence="3" id="KW-0407">Ion channel</keyword>
<dbReference type="AlphaFoldDB" id="A0A183N5T3"/>
<sequence>MTDLHILYLTTTDQAEHKYTDGMIDTDSPTTIVDSVGMVLFAVYHGIIIIVLVNMLIAMMSHSFESIQEDCDVEWKFARTQLWLNYIDNGSTLPVPFNVIPTPHSVANAIKFMRNIFKDEVGFVSGNIRSTDFVKVVFCLIIFKSDRVCFDVIRDER</sequence>
<dbReference type="PRINTS" id="PR01097">
    <property type="entry name" value="TRNSRECEPTRP"/>
</dbReference>
<dbReference type="GO" id="GO:0034703">
    <property type="term" value="C:cation channel complex"/>
    <property type="evidence" value="ECO:0007669"/>
    <property type="project" value="TreeGrafter"/>
</dbReference>
<keyword evidence="5" id="KW-1185">Reference proteome</keyword>
<accession>A0A183N5T3</accession>
<evidence type="ECO:0000256" key="3">
    <source>
        <dbReference type="ARBA" id="ARBA00023303"/>
    </source>
</evidence>
<reference evidence="4 5" key="1">
    <citation type="submission" date="2018-11" db="EMBL/GenBank/DDBJ databases">
        <authorList>
            <consortium name="Pathogen Informatics"/>
        </authorList>
    </citation>
    <scope>NUCLEOTIDE SEQUENCE [LARGE SCALE GENOMIC DNA]</scope>
    <source>
        <strain evidence="4 5">Zambia</strain>
    </source>
</reference>
<dbReference type="PANTHER" id="PTHR10117:SF54">
    <property type="entry name" value="TRANSIENT RECEPTOR POTENTIAL-GAMMA PROTEIN"/>
    <property type="match status" value="1"/>
</dbReference>
<dbReference type="GO" id="GO:0015279">
    <property type="term" value="F:store-operated calcium channel activity"/>
    <property type="evidence" value="ECO:0007669"/>
    <property type="project" value="TreeGrafter"/>
</dbReference>
<evidence type="ECO:0000256" key="1">
    <source>
        <dbReference type="ARBA" id="ARBA00022448"/>
    </source>
</evidence>
<keyword evidence="2" id="KW-0406">Ion transport</keyword>
<dbReference type="STRING" id="48269.A0A183N5T3"/>
<name>A0A183N5T3_9TREM</name>
<dbReference type="GO" id="GO:0005886">
    <property type="term" value="C:plasma membrane"/>
    <property type="evidence" value="ECO:0007669"/>
    <property type="project" value="TreeGrafter"/>
</dbReference>
<organism evidence="4 5">
    <name type="scientific">Schistosoma margrebowiei</name>
    <dbReference type="NCBI Taxonomy" id="48269"/>
    <lineage>
        <taxon>Eukaryota</taxon>
        <taxon>Metazoa</taxon>
        <taxon>Spiralia</taxon>
        <taxon>Lophotrochozoa</taxon>
        <taxon>Platyhelminthes</taxon>
        <taxon>Trematoda</taxon>
        <taxon>Digenea</taxon>
        <taxon>Strigeidida</taxon>
        <taxon>Schistosomatoidea</taxon>
        <taxon>Schistosomatidae</taxon>
        <taxon>Schistosoma</taxon>
    </lineage>
</organism>
<evidence type="ECO:0000256" key="2">
    <source>
        <dbReference type="ARBA" id="ARBA00023065"/>
    </source>
</evidence>
<gene>
    <name evidence="4" type="ORF">SMRZ_LOCUS23656</name>
</gene>
<dbReference type="EMBL" id="UZAI01019852">
    <property type="protein sequence ID" value="VDP48121.1"/>
    <property type="molecule type" value="Genomic_DNA"/>
</dbReference>
<protein>
    <submittedName>
        <fullName evidence="4">Uncharacterized protein</fullName>
    </submittedName>
</protein>
<dbReference type="InterPro" id="IPR002153">
    <property type="entry name" value="TRPC_channel"/>
</dbReference>
<proteinExistence type="predicted"/>
<dbReference type="GO" id="GO:0070679">
    <property type="term" value="F:inositol 1,4,5 trisphosphate binding"/>
    <property type="evidence" value="ECO:0007669"/>
    <property type="project" value="TreeGrafter"/>
</dbReference>
<keyword evidence="1" id="KW-0813">Transport</keyword>
<evidence type="ECO:0000313" key="5">
    <source>
        <dbReference type="Proteomes" id="UP000277204"/>
    </source>
</evidence>